<name>A0AA90K8D2_9ACTN</name>
<comment type="caution">
    <text evidence="7">The sequence shown here is derived from an EMBL/GenBank/DDBJ whole genome shotgun (WGS) entry which is preliminary data.</text>
</comment>
<evidence type="ECO:0000313" key="7">
    <source>
        <dbReference type="EMBL" id="MDI5969913.1"/>
    </source>
</evidence>
<dbReference type="InterPro" id="IPR001764">
    <property type="entry name" value="Glyco_hydro_3_N"/>
</dbReference>
<gene>
    <name evidence="7" type="ORF">POF50_011290</name>
</gene>
<comment type="similarity">
    <text evidence="2">Belongs to the glycosyl hydrolase 3 family.</text>
</comment>
<proteinExistence type="inferred from homology"/>
<sequence>MRRTDELREQIELLVRPGSVDLMPGEGCGQVTGRIAKDVVNGLEQLREVIHRVLAGREPDALPLLVSANQEGGRLNALDWAGTVQLPGNLALGATDDATLAKAAGAVIGGQLRAVGLTWNLAPVCDLASWPSTSAVGTRSFGTDPARVAELAGAFVHGLQGAGVAATAKHFPGLGSVAADPHHTAPVVDELPVGALLPFRASVDAGVACVMAGSHTVRSLDDRPAFASQRVIELLRDELGFDGVVVSENLSLPAVHGRFGGVAEAAVEAVAAGVDIVMFDSEISRGGGTNATTTVPDRRAVVVDALTAAVETRRIDRERIEEAAARVHRLHQRYGVRSGIGLPPWAAANSAAGDVASRVAEWSVAVVRGRHLLPISVAPGRTVGLVRVPNVGERRADSARNAPDLMPAALGQRVPVRPVELGAALPADCALAIVHSYDSRSADQRLSAAVREAARLTGRGLTVVQIAFGDPDDLAGSPADVLVAAFAPHREGVTATVDILLGSGQLRPARFPVEGSPW</sequence>
<comment type="catalytic activity">
    <reaction evidence="1">
        <text>Hydrolysis of terminal non-reducing N-acetyl-D-hexosamine residues in N-acetyl-beta-D-hexosaminides.</text>
        <dbReference type="EC" id="3.2.1.52"/>
    </reaction>
</comment>
<organism evidence="7">
    <name type="scientific">Streptantibioticus silvisoli</name>
    <dbReference type="NCBI Taxonomy" id="2705255"/>
    <lineage>
        <taxon>Bacteria</taxon>
        <taxon>Bacillati</taxon>
        <taxon>Actinomycetota</taxon>
        <taxon>Actinomycetes</taxon>
        <taxon>Kitasatosporales</taxon>
        <taxon>Streptomycetaceae</taxon>
        <taxon>Streptantibioticus</taxon>
    </lineage>
</organism>
<keyword evidence="5" id="KW-0326">Glycosidase</keyword>
<reference evidence="7" key="1">
    <citation type="submission" date="2023-05" db="EMBL/GenBank/DDBJ databases">
        <title>Streptantibioticus silvisoli sp. nov., acidotolerant actinomycetes 1 from pine litter.</title>
        <authorList>
            <person name="Swiecimska M."/>
            <person name="Golinska P."/>
            <person name="Sangal V."/>
            <person name="Wachnowicz B."/>
            <person name="Goodfellow M."/>
        </authorList>
    </citation>
    <scope>NUCLEOTIDE SEQUENCE</scope>
    <source>
        <strain evidence="7">SL13</strain>
    </source>
</reference>
<dbReference type="RefSeq" id="WP_271313037.1">
    <property type="nucleotide sequence ID" value="NZ_JABXJJ020000012.1"/>
</dbReference>
<evidence type="ECO:0000259" key="6">
    <source>
        <dbReference type="Pfam" id="PF00933"/>
    </source>
</evidence>
<dbReference type="InterPro" id="IPR017853">
    <property type="entry name" value="GH"/>
</dbReference>
<dbReference type="PRINTS" id="PR00133">
    <property type="entry name" value="GLHYDRLASE3"/>
</dbReference>
<protein>
    <recommendedName>
        <fullName evidence="3">beta-N-acetylhexosaminidase</fullName>
        <ecNumber evidence="3">3.2.1.52</ecNumber>
    </recommendedName>
</protein>
<dbReference type="GO" id="GO:0009254">
    <property type="term" value="P:peptidoglycan turnover"/>
    <property type="evidence" value="ECO:0007669"/>
    <property type="project" value="TreeGrafter"/>
</dbReference>
<dbReference type="InterPro" id="IPR036962">
    <property type="entry name" value="Glyco_hydro_3_N_sf"/>
</dbReference>
<evidence type="ECO:0000256" key="4">
    <source>
        <dbReference type="ARBA" id="ARBA00022801"/>
    </source>
</evidence>
<accession>A0AA90K8D2</accession>
<evidence type="ECO:0000256" key="5">
    <source>
        <dbReference type="ARBA" id="ARBA00023295"/>
    </source>
</evidence>
<dbReference type="Pfam" id="PF00933">
    <property type="entry name" value="Glyco_hydro_3"/>
    <property type="match status" value="1"/>
</dbReference>
<dbReference type="PANTHER" id="PTHR30480:SF13">
    <property type="entry name" value="BETA-HEXOSAMINIDASE"/>
    <property type="match status" value="1"/>
</dbReference>
<dbReference type="EMBL" id="JABXJJ020000012">
    <property type="protein sequence ID" value="MDI5969913.1"/>
    <property type="molecule type" value="Genomic_DNA"/>
</dbReference>
<dbReference type="InterPro" id="IPR050226">
    <property type="entry name" value="NagZ_Beta-hexosaminidase"/>
</dbReference>
<dbReference type="GO" id="GO:0005975">
    <property type="term" value="P:carbohydrate metabolic process"/>
    <property type="evidence" value="ECO:0007669"/>
    <property type="project" value="InterPro"/>
</dbReference>
<dbReference type="EC" id="3.2.1.52" evidence="3"/>
<dbReference type="SUPFAM" id="SSF51445">
    <property type="entry name" value="(Trans)glycosidases"/>
    <property type="match status" value="1"/>
</dbReference>
<dbReference type="AlphaFoldDB" id="A0AA90K8D2"/>
<evidence type="ECO:0000256" key="3">
    <source>
        <dbReference type="ARBA" id="ARBA00012663"/>
    </source>
</evidence>
<dbReference type="GO" id="GO:0004563">
    <property type="term" value="F:beta-N-acetylhexosaminidase activity"/>
    <property type="evidence" value="ECO:0007669"/>
    <property type="project" value="UniProtKB-EC"/>
</dbReference>
<evidence type="ECO:0000256" key="2">
    <source>
        <dbReference type="ARBA" id="ARBA00005336"/>
    </source>
</evidence>
<keyword evidence="4 7" id="KW-0378">Hydrolase</keyword>
<dbReference type="Gene3D" id="3.20.20.300">
    <property type="entry name" value="Glycoside hydrolase, family 3, N-terminal domain"/>
    <property type="match status" value="1"/>
</dbReference>
<evidence type="ECO:0000256" key="1">
    <source>
        <dbReference type="ARBA" id="ARBA00001231"/>
    </source>
</evidence>
<dbReference type="PANTHER" id="PTHR30480">
    <property type="entry name" value="BETA-HEXOSAMINIDASE-RELATED"/>
    <property type="match status" value="1"/>
</dbReference>
<feature type="domain" description="Glycoside hydrolase family 3 N-terminal" evidence="6">
    <location>
        <begin position="45"/>
        <end position="330"/>
    </location>
</feature>